<reference evidence="1" key="1">
    <citation type="submission" date="2023-03" db="EMBL/GenBank/DDBJ databases">
        <title>Massive genome expansion in bonnet fungi (Mycena s.s.) driven by repeated elements and novel gene families across ecological guilds.</title>
        <authorList>
            <consortium name="Lawrence Berkeley National Laboratory"/>
            <person name="Harder C.B."/>
            <person name="Miyauchi S."/>
            <person name="Viragh M."/>
            <person name="Kuo A."/>
            <person name="Thoen E."/>
            <person name="Andreopoulos B."/>
            <person name="Lu D."/>
            <person name="Skrede I."/>
            <person name="Drula E."/>
            <person name="Henrissat B."/>
            <person name="Morin E."/>
            <person name="Kohler A."/>
            <person name="Barry K."/>
            <person name="LaButti K."/>
            <person name="Morin E."/>
            <person name="Salamov A."/>
            <person name="Lipzen A."/>
            <person name="Mereny Z."/>
            <person name="Hegedus B."/>
            <person name="Baldrian P."/>
            <person name="Stursova M."/>
            <person name="Weitz H."/>
            <person name="Taylor A."/>
            <person name="Grigoriev I.V."/>
            <person name="Nagy L.G."/>
            <person name="Martin F."/>
            <person name="Kauserud H."/>
        </authorList>
    </citation>
    <scope>NUCLEOTIDE SEQUENCE</scope>
    <source>
        <strain evidence="1">CBHHK002</strain>
    </source>
</reference>
<dbReference type="InterPro" id="IPR032675">
    <property type="entry name" value="LRR_dom_sf"/>
</dbReference>
<gene>
    <name evidence="1" type="ORF">DFH08DRAFT_1089810</name>
</gene>
<comment type="caution">
    <text evidence="1">The sequence shown here is derived from an EMBL/GenBank/DDBJ whole genome shotgun (WGS) entry which is preliminary data.</text>
</comment>
<proteinExistence type="predicted"/>
<dbReference type="Gene3D" id="1.20.1280.50">
    <property type="match status" value="1"/>
</dbReference>
<dbReference type="Gene3D" id="3.80.10.10">
    <property type="entry name" value="Ribonuclease Inhibitor"/>
    <property type="match status" value="1"/>
</dbReference>
<evidence type="ECO:0008006" key="3">
    <source>
        <dbReference type="Google" id="ProtNLM"/>
    </source>
</evidence>
<sequence length="503" mass="56695">MEPSFCLTLPEPPTPPVFHAHALDVLRSNAPLSSRESNAATSYINELESQIAGVDEAIASLELRRAGFLQSVKIQKALLSPIRRLPPEILGEIFSLVVHAIFGGPDPVNHPPWIRQAPWSLIRVCRYWYAVALATPSLWSMISVDLDRTGEQSGVSLAELWLQRSKNLPLFVNIVREARARTVARKFGPVLHVALSSSERWRTADFSLDFPLLRQITTIHGHLSSLTTLLFSLDLNHSDEDFDEAFRDVFAVAPQLRSLHALCWERYFATPPFSFPWHQLTRVSSSFTTNTEALCALQKLPALIECKLVFGSSEILPVHRHNTILLRYLRSLTLQIDCDHEGTYTKGTSLLDFLETPCLRSLTIDETADEEVVLGFIARSDCAASLTSFHFYAGSIDHGMMLQVAKKMPRLTSLKIGDFYGTLFPFRRASLPEFLQAFSSQWFGGQEVFPDRSFRVQIVDQRLRPEDMDRITPLLTAMQKDGLIITVSADLDLPDVFKGFLHY</sequence>
<evidence type="ECO:0000313" key="1">
    <source>
        <dbReference type="EMBL" id="KAJ7302334.1"/>
    </source>
</evidence>
<evidence type="ECO:0000313" key="2">
    <source>
        <dbReference type="Proteomes" id="UP001218218"/>
    </source>
</evidence>
<protein>
    <recommendedName>
        <fullName evidence="3">F-box domain-containing protein</fullName>
    </recommendedName>
</protein>
<accession>A0AAD7E8X1</accession>
<name>A0AAD7E8X1_9AGAR</name>
<organism evidence="1 2">
    <name type="scientific">Mycena albidolilacea</name>
    <dbReference type="NCBI Taxonomy" id="1033008"/>
    <lineage>
        <taxon>Eukaryota</taxon>
        <taxon>Fungi</taxon>
        <taxon>Dikarya</taxon>
        <taxon>Basidiomycota</taxon>
        <taxon>Agaricomycotina</taxon>
        <taxon>Agaricomycetes</taxon>
        <taxon>Agaricomycetidae</taxon>
        <taxon>Agaricales</taxon>
        <taxon>Marasmiineae</taxon>
        <taxon>Mycenaceae</taxon>
        <taxon>Mycena</taxon>
    </lineage>
</organism>
<dbReference type="Proteomes" id="UP001218218">
    <property type="component" value="Unassembled WGS sequence"/>
</dbReference>
<dbReference type="EMBL" id="JARIHO010000117">
    <property type="protein sequence ID" value="KAJ7302334.1"/>
    <property type="molecule type" value="Genomic_DNA"/>
</dbReference>
<dbReference type="AlphaFoldDB" id="A0AAD7E8X1"/>
<keyword evidence="2" id="KW-1185">Reference proteome</keyword>